<dbReference type="GO" id="GO:0003677">
    <property type="term" value="F:DNA binding"/>
    <property type="evidence" value="ECO:0007669"/>
    <property type="project" value="InterPro"/>
</dbReference>
<dbReference type="AlphaFoldDB" id="A0A559LRT1"/>
<dbReference type="InterPro" id="IPR002492">
    <property type="entry name" value="Transposase_Tc1-like"/>
</dbReference>
<reference evidence="2 3" key="1">
    <citation type="journal article" date="2019" name="Microbiol. Resour. Announc.">
        <title>High-quality draft genome sequence of Fusarium oxysporum f. sp. cubense strain 160527, a causal agent of Panama disease.</title>
        <authorList>
            <person name="Asai S."/>
            <person name="Ayukawa Y."/>
            <person name="Gan P."/>
            <person name="Masuda S."/>
            <person name="Komatsu K."/>
            <person name="Shirasu K."/>
            <person name="Arie T."/>
        </authorList>
    </citation>
    <scope>NUCLEOTIDE SEQUENCE [LARGE SCALE GENOMIC DNA]</scope>
    <source>
        <strain evidence="2 3">160527</strain>
    </source>
</reference>
<dbReference type="GO" id="GO:0006313">
    <property type="term" value="P:DNA transposition"/>
    <property type="evidence" value="ECO:0007669"/>
    <property type="project" value="InterPro"/>
</dbReference>
<feature type="domain" description="Transposase Tc1-like" evidence="1">
    <location>
        <begin position="84"/>
        <end position="155"/>
    </location>
</feature>
<dbReference type="Proteomes" id="UP000320707">
    <property type="component" value="Unassembled WGS sequence"/>
</dbReference>
<sequence>MPTDIATRALVVTLKAPCGGAKTSKEIETITGIPRRTVDSIYARAIRNGFEPNERPLRIINAWLEDRPRSGRPSKCTAENQELIIAKVSRDRFGREKTAADIAGDLSSQGIEISKTTVKKILKEAGYKKTKPTRKPGLTVAMRKERLNWCITHRDWTLEDWKAIIWSDETSVVLLHRRGGYRIWRKSDERFVCSCIRERWKGSSEFIF</sequence>
<protein>
    <submittedName>
        <fullName evidence="2">Transposable element Tc1 transposase</fullName>
    </submittedName>
</protein>
<dbReference type="GO" id="GO:0015074">
    <property type="term" value="P:DNA integration"/>
    <property type="evidence" value="ECO:0007669"/>
    <property type="project" value="InterPro"/>
</dbReference>
<name>A0A559LRT1_FUSOC</name>
<gene>
    <name evidence="2" type="primary">tc1a-1</name>
    <name evidence="2" type="ORF">Focb16_v007890</name>
</gene>
<proteinExistence type="predicted"/>
<comment type="caution">
    <text evidence="2">The sequence shown here is derived from an EMBL/GenBank/DDBJ whole genome shotgun (WGS) entry which is preliminary data.</text>
</comment>
<evidence type="ECO:0000259" key="1">
    <source>
        <dbReference type="Pfam" id="PF01498"/>
    </source>
</evidence>
<accession>A0A559LRT1</accession>
<dbReference type="Pfam" id="PF01498">
    <property type="entry name" value="HTH_Tnp_Tc3_2"/>
    <property type="match status" value="1"/>
</dbReference>
<evidence type="ECO:0000313" key="3">
    <source>
        <dbReference type="Proteomes" id="UP000320707"/>
    </source>
</evidence>
<dbReference type="Gene3D" id="3.30.420.10">
    <property type="entry name" value="Ribonuclease H-like superfamily/Ribonuclease H"/>
    <property type="match status" value="1"/>
</dbReference>
<evidence type="ECO:0000313" key="2">
    <source>
        <dbReference type="EMBL" id="TVY77591.1"/>
    </source>
</evidence>
<dbReference type="EMBL" id="SRMI01000002">
    <property type="protein sequence ID" value="TVY77591.1"/>
    <property type="molecule type" value="Genomic_DNA"/>
</dbReference>
<organism evidence="2 3">
    <name type="scientific">Fusarium oxysporum f. sp. cubense</name>
    <dbReference type="NCBI Taxonomy" id="61366"/>
    <lineage>
        <taxon>Eukaryota</taxon>
        <taxon>Fungi</taxon>
        <taxon>Dikarya</taxon>
        <taxon>Ascomycota</taxon>
        <taxon>Pezizomycotina</taxon>
        <taxon>Sordariomycetes</taxon>
        <taxon>Hypocreomycetidae</taxon>
        <taxon>Hypocreales</taxon>
        <taxon>Nectriaceae</taxon>
        <taxon>Fusarium</taxon>
        <taxon>Fusarium oxysporum species complex</taxon>
    </lineage>
</organism>
<dbReference type="InterPro" id="IPR036397">
    <property type="entry name" value="RNaseH_sf"/>
</dbReference>